<dbReference type="Proteomes" id="UP000694580">
    <property type="component" value="Chromosome 15"/>
</dbReference>
<dbReference type="Pfam" id="PF00335">
    <property type="entry name" value="Tetraspanin"/>
    <property type="match status" value="1"/>
</dbReference>
<dbReference type="GO" id="GO:0005886">
    <property type="term" value="C:plasma membrane"/>
    <property type="evidence" value="ECO:0007669"/>
    <property type="project" value="TreeGrafter"/>
</dbReference>
<dbReference type="PIRSF" id="PIRSF002419">
    <property type="entry name" value="Tetraspanin"/>
    <property type="match status" value="1"/>
</dbReference>
<comment type="subcellular location">
    <subcellularLocation>
        <location evidence="1 6">Membrane</location>
        <topology evidence="1 6">Multi-pass membrane protein</topology>
    </subcellularLocation>
</comment>
<reference evidence="7" key="3">
    <citation type="submission" date="2025-09" db="UniProtKB">
        <authorList>
            <consortium name="Ensembl"/>
        </authorList>
    </citation>
    <scope>IDENTIFICATION</scope>
</reference>
<feature type="transmembrane region" description="Helical" evidence="6">
    <location>
        <begin position="86"/>
        <end position="108"/>
    </location>
</feature>
<keyword evidence="5 6" id="KW-0472">Membrane</keyword>
<feature type="transmembrane region" description="Helical" evidence="6">
    <location>
        <begin position="12"/>
        <end position="37"/>
    </location>
</feature>
<proteinExistence type="inferred from homology"/>
<dbReference type="InterPro" id="IPR018499">
    <property type="entry name" value="Tetraspanin/Peripherin"/>
</dbReference>
<evidence type="ECO:0000313" key="7">
    <source>
        <dbReference type="Ensembl" id="ENSDCDP00010041127.1"/>
    </source>
</evidence>
<name>A0AAY4D6J2_9TELE</name>
<dbReference type="SUPFAM" id="SSF48652">
    <property type="entry name" value="Tetraspanin"/>
    <property type="match status" value="1"/>
</dbReference>
<feature type="transmembrane region" description="Helical" evidence="6">
    <location>
        <begin position="219"/>
        <end position="245"/>
    </location>
</feature>
<evidence type="ECO:0000256" key="6">
    <source>
        <dbReference type="RuleBase" id="RU361218"/>
    </source>
</evidence>
<gene>
    <name evidence="7" type="primary">si:ch73-139j3.4</name>
</gene>
<reference evidence="7 8" key="1">
    <citation type="submission" date="2020-06" db="EMBL/GenBank/DDBJ databases">
        <authorList>
            <consortium name="Wellcome Sanger Institute Data Sharing"/>
        </authorList>
    </citation>
    <scope>NUCLEOTIDE SEQUENCE [LARGE SCALE GENOMIC DNA]</scope>
</reference>
<keyword evidence="4 6" id="KW-1133">Transmembrane helix</keyword>
<dbReference type="PRINTS" id="PR00259">
    <property type="entry name" value="TMFOUR"/>
</dbReference>
<comment type="similarity">
    <text evidence="2 6">Belongs to the tetraspanin (TM4SF) family.</text>
</comment>
<evidence type="ECO:0000256" key="2">
    <source>
        <dbReference type="ARBA" id="ARBA00006840"/>
    </source>
</evidence>
<dbReference type="InterPro" id="IPR008952">
    <property type="entry name" value="Tetraspanin_EC2_sf"/>
</dbReference>
<reference evidence="7" key="2">
    <citation type="submission" date="2025-08" db="UniProtKB">
        <authorList>
            <consortium name="Ensembl"/>
        </authorList>
    </citation>
    <scope>IDENTIFICATION</scope>
</reference>
<dbReference type="PANTHER" id="PTHR19282:SF527">
    <property type="entry name" value="TETRASPANIN"/>
    <property type="match status" value="1"/>
</dbReference>
<sequence>MKVEDKIQIQKFFLMLLNTFFLILGISIFGSAAWILFDRSSFVVVISSEANVQVVASGLALIGLVAIGVTLLGCIAAHLDNRCLLSCYMGFSVVIILGQVFITFVLLLRSTKIVDFFTNKVDEAIDEYGGNNTKSIWMLLDTVQQSAKCCGMRDPSDWQRNWFAVALNESHIYPCSCSQDSTCQFLPSIQNSTHLFMNGTNIFIKGCKDTLAWWLKENYIVILAMDLGLFLMQIVLSVCIFRNIVQKSRQKLRNLDDSLEVQPGTVGSAYHQYQDYF</sequence>
<feature type="transmembrane region" description="Helical" evidence="6">
    <location>
        <begin position="57"/>
        <end position="79"/>
    </location>
</feature>
<keyword evidence="8" id="KW-1185">Reference proteome</keyword>
<dbReference type="Gene3D" id="1.10.1450.10">
    <property type="entry name" value="Tetraspanin"/>
    <property type="match status" value="1"/>
</dbReference>
<dbReference type="AlphaFoldDB" id="A0AAY4D6J2"/>
<organism evidence="7 8">
    <name type="scientific">Denticeps clupeoides</name>
    <name type="common">denticle herring</name>
    <dbReference type="NCBI Taxonomy" id="299321"/>
    <lineage>
        <taxon>Eukaryota</taxon>
        <taxon>Metazoa</taxon>
        <taxon>Chordata</taxon>
        <taxon>Craniata</taxon>
        <taxon>Vertebrata</taxon>
        <taxon>Euteleostomi</taxon>
        <taxon>Actinopterygii</taxon>
        <taxon>Neopterygii</taxon>
        <taxon>Teleostei</taxon>
        <taxon>Clupei</taxon>
        <taxon>Clupeiformes</taxon>
        <taxon>Denticipitoidei</taxon>
        <taxon>Denticipitidae</taxon>
        <taxon>Denticeps</taxon>
    </lineage>
</organism>
<keyword evidence="3 6" id="KW-0812">Transmembrane</keyword>
<evidence type="ECO:0000256" key="3">
    <source>
        <dbReference type="ARBA" id="ARBA00022692"/>
    </source>
</evidence>
<evidence type="ECO:0000256" key="4">
    <source>
        <dbReference type="ARBA" id="ARBA00022989"/>
    </source>
</evidence>
<dbReference type="Ensembl" id="ENSDCDT00010051069.1">
    <property type="protein sequence ID" value="ENSDCDP00010041127.1"/>
    <property type="gene ID" value="ENSDCDG00010026160.1"/>
</dbReference>
<evidence type="ECO:0000256" key="1">
    <source>
        <dbReference type="ARBA" id="ARBA00004141"/>
    </source>
</evidence>
<dbReference type="GeneTree" id="ENSGT00940000167105"/>
<protein>
    <recommendedName>
        <fullName evidence="6">Tetraspanin</fullName>
    </recommendedName>
</protein>
<dbReference type="InterPro" id="IPR000301">
    <property type="entry name" value="Tetraspanin_animals"/>
</dbReference>
<evidence type="ECO:0000256" key="5">
    <source>
        <dbReference type="ARBA" id="ARBA00023136"/>
    </source>
</evidence>
<dbReference type="PANTHER" id="PTHR19282">
    <property type="entry name" value="TETRASPANIN"/>
    <property type="match status" value="1"/>
</dbReference>
<accession>A0AAY4D6J2</accession>
<evidence type="ECO:0000313" key="8">
    <source>
        <dbReference type="Proteomes" id="UP000694580"/>
    </source>
</evidence>